<dbReference type="PANTHER" id="PTHR46822:SF1">
    <property type="entry name" value="COILED-COIL ALPHA-HELICAL ROD PROTEIN 1"/>
    <property type="match status" value="1"/>
</dbReference>
<evidence type="ECO:0000256" key="2">
    <source>
        <dbReference type="ARBA" id="ARBA00004123"/>
    </source>
</evidence>
<keyword evidence="5" id="KW-0217">Developmental protein</keyword>
<evidence type="ECO:0000256" key="9">
    <source>
        <dbReference type="ARBA" id="ARBA00023242"/>
    </source>
</evidence>
<dbReference type="PANTHER" id="PTHR46822">
    <property type="entry name" value="COILED-COIL ALPHA-HELICAL ROD PROTEIN 1"/>
    <property type="match status" value="1"/>
</dbReference>
<dbReference type="Pfam" id="PF07111">
    <property type="entry name" value="HCR"/>
    <property type="match status" value="1"/>
</dbReference>
<evidence type="ECO:0000256" key="1">
    <source>
        <dbReference type="ARBA" id="ARBA00003936"/>
    </source>
</evidence>
<keyword evidence="9" id="KW-0539">Nucleus</keyword>
<dbReference type="GO" id="GO:0005634">
    <property type="term" value="C:nucleus"/>
    <property type="evidence" value="ECO:0007669"/>
    <property type="project" value="UniProtKB-SubCell"/>
</dbReference>
<dbReference type="GO" id="GO:0005737">
    <property type="term" value="C:cytoplasm"/>
    <property type="evidence" value="ECO:0007669"/>
    <property type="project" value="UniProtKB-SubCell"/>
</dbReference>
<dbReference type="InterPro" id="IPR009800">
    <property type="entry name" value="HCR"/>
</dbReference>
<evidence type="ECO:0000256" key="3">
    <source>
        <dbReference type="ARBA" id="ARBA00004496"/>
    </source>
</evidence>
<dbReference type="AlphaFoldDB" id="A0A812DPW2"/>
<gene>
    <name evidence="12" type="ORF">SPHA_56900</name>
</gene>
<evidence type="ECO:0000313" key="13">
    <source>
        <dbReference type="Proteomes" id="UP000597762"/>
    </source>
</evidence>
<evidence type="ECO:0000256" key="4">
    <source>
        <dbReference type="ARBA" id="ARBA00016468"/>
    </source>
</evidence>
<dbReference type="OrthoDB" id="6156529at2759"/>
<evidence type="ECO:0000313" key="12">
    <source>
        <dbReference type="EMBL" id="CAE1304266.1"/>
    </source>
</evidence>
<feature type="coiled-coil region" evidence="11">
    <location>
        <begin position="83"/>
        <end position="110"/>
    </location>
</feature>
<dbReference type="GO" id="GO:0006611">
    <property type="term" value="P:protein export from nucleus"/>
    <property type="evidence" value="ECO:0007669"/>
    <property type="project" value="TreeGrafter"/>
</dbReference>
<comment type="function">
    <text evidence="1">May be a regulator of keratinocyte proliferation or differentiation.</text>
</comment>
<comment type="caution">
    <text evidence="12">The sequence shown here is derived from an EMBL/GenBank/DDBJ whole genome shotgun (WGS) entry which is preliminary data.</text>
</comment>
<evidence type="ECO:0000256" key="5">
    <source>
        <dbReference type="ARBA" id="ARBA00022473"/>
    </source>
</evidence>
<comment type="subcellular location">
    <subcellularLocation>
        <location evidence="3">Cytoplasm</location>
    </subcellularLocation>
    <subcellularLocation>
        <location evidence="2">Nucleus</location>
    </subcellularLocation>
</comment>
<protein>
    <recommendedName>
        <fullName evidence="4">Coiled-coil alpha-helical rod protein 1</fullName>
    </recommendedName>
    <alternativeName>
        <fullName evidence="10">Alpha-helical coiled-coil rod protein</fullName>
    </alternativeName>
</protein>
<proteinExistence type="predicted"/>
<keyword evidence="8 11" id="KW-0175">Coiled coil</keyword>
<organism evidence="12 13">
    <name type="scientific">Acanthosepion pharaonis</name>
    <name type="common">Pharaoh cuttlefish</name>
    <name type="synonym">Sepia pharaonis</name>
    <dbReference type="NCBI Taxonomy" id="158019"/>
    <lineage>
        <taxon>Eukaryota</taxon>
        <taxon>Metazoa</taxon>
        <taxon>Spiralia</taxon>
        <taxon>Lophotrochozoa</taxon>
        <taxon>Mollusca</taxon>
        <taxon>Cephalopoda</taxon>
        <taxon>Coleoidea</taxon>
        <taxon>Decapodiformes</taxon>
        <taxon>Sepiida</taxon>
        <taxon>Sepiina</taxon>
        <taxon>Sepiidae</taxon>
        <taxon>Acanthosepion</taxon>
    </lineage>
</organism>
<evidence type="ECO:0000256" key="6">
    <source>
        <dbReference type="ARBA" id="ARBA00022490"/>
    </source>
</evidence>
<dbReference type="GO" id="GO:0005814">
    <property type="term" value="C:centriole"/>
    <property type="evidence" value="ECO:0007669"/>
    <property type="project" value="TreeGrafter"/>
</dbReference>
<evidence type="ECO:0000256" key="11">
    <source>
        <dbReference type="SAM" id="Coils"/>
    </source>
</evidence>
<dbReference type="GO" id="GO:0030154">
    <property type="term" value="P:cell differentiation"/>
    <property type="evidence" value="ECO:0007669"/>
    <property type="project" value="UniProtKB-KW"/>
</dbReference>
<feature type="coiled-coil region" evidence="11">
    <location>
        <begin position="380"/>
        <end position="428"/>
    </location>
</feature>
<evidence type="ECO:0000256" key="8">
    <source>
        <dbReference type="ARBA" id="ARBA00023054"/>
    </source>
</evidence>
<dbReference type="EMBL" id="CAHIKZ030003797">
    <property type="protein sequence ID" value="CAE1304266.1"/>
    <property type="molecule type" value="Genomic_DNA"/>
</dbReference>
<keyword evidence="6" id="KW-0963">Cytoplasm</keyword>
<feature type="coiled-coil region" evidence="11">
    <location>
        <begin position="20"/>
        <end position="51"/>
    </location>
</feature>
<evidence type="ECO:0000256" key="7">
    <source>
        <dbReference type="ARBA" id="ARBA00022782"/>
    </source>
</evidence>
<evidence type="ECO:0000256" key="10">
    <source>
        <dbReference type="ARBA" id="ARBA00031932"/>
    </source>
</evidence>
<name>A0A812DPW2_ACAPH</name>
<sequence length="462" mass="53714">MILCGCGFDGHLQKEIDELKNIYRTKVELLQDNLNDLKKKSECQILQLQQELNLKTIESENQFKQIAQLKTYIGESENIPKSVEILKTENNTLKNKLNVCIAEKEHLQSNIELLDIRLSSITEILNLQEAELSQDKHGDPNKDKQENALLKRWREKVFALLVQQKSATVVSKKDENKWKQKMSNIQNHKESAENQIQILCHSLSDKQAQLDISNNNSNILQSDLLATQQQLDLLSHQSTKDQKMMLALKNFTLSIGSKFQDHFQYFETISIQLASFGQRITFASSRVLLLQNVIAKQKYLSNIHQQLQIEIPIKDSTEESTSQLFDDPVPVYAKTELVRLQKERDLLAMQLTEIVQGVEERIQTTKTEYKKQETYLKKELLETQNSLQAALEKCDSLTLEFQEMQNKFEEKNTEVESLKLNLSKQKAEAKQIWDAFKEEEHIFTCRQHQEAMELMTMEEVRQ</sequence>
<accession>A0A812DPW2</accession>
<keyword evidence="7" id="KW-0221">Differentiation</keyword>
<keyword evidence="13" id="KW-1185">Reference proteome</keyword>
<reference evidence="12" key="1">
    <citation type="submission" date="2021-01" db="EMBL/GenBank/DDBJ databases">
        <authorList>
            <person name="Li R."/>
            <person name="Bekaert M."/>
        </authorList>
    </citation>
    <scope>NUCLEOTIDE SEQUENCE</scope>
    <source>
        <strain evidence="12">Farmed</strain>
    </source>
</reference>
<dbReference type="Proteomes" id="UP000597762">
    <property type="component" value="Unassembled WGS sequence"/>
</dbReference>